<sequence>MNRLILFFTFIVFFAENLFAQDNESDLNVTSKLENEVNLPIFDDNKVVLDNQDIQSISLFNVTDLFTLVLFFLFFVIFIFLFKKMILSYKKNKNNDMSSLIRELAFYEIDNKNSIRIVNVLGNVYVFLVSNSSSIVLKEITTSEELENLEFQLNKIKSRGNINSFKSIFNKILRNNKKDKSFINDHDEYAELENDIETSLKSKQDRLKKF</sequence>
<keyword evidence="1" id="KW-0812">Transmembrane</keyword>
<keyword evidence="3" id="KW-0282">Flagellum</keyword>
<dbReference type="KEGG" id="bdu:BDU_279"/>
<keyword evidence="3" id="KW-0966">Cell projection</keyword>
<keyword evidence="3" id="KW-0969">Cilium</keyword>
<accession>B5RLA2</accession>
<dbReference type="NCBIfam" id="NF009950">
    <property type="entry name" value="PRK13414.1"/>
    <property type="match status" value="1"/>
</dbReference>
<protein>
    <submittedName>
        <fullName evidence="3">Flagellar biosynthesis protein</fullName>
    </submittedName>
</protein>
<evidence type="ECO:0000256" key="1">
    <source>
        <dbReference type="SAM" id="Phobius"/>
    </source>
</evidence>
<dbReference type="eggNOG" id="COG3190">
    <property type="taxonomic scope" value="Bacteria"/>
</dbReference>
<evidence type="ECO:0000256" key="2">
    <source>
        <dbReference type="SAM" id="SignalP"/>
    </source>
</evidence>
<proteinExistence type="predicted"/>
<dbReference type="AlphaFoldDB" id="B5RLA2"/>
<keyword evidence="2" id="KW-0732">Signal</keyword>
<dbReference type="OrthoDB" id="350659at2"/>
<keyword evidence="1" id="KW-0472">Membrane</keyword>
<gene>
    <name evidence="3" type="primary">fliZ</name>
    <name evidence="3" type="ordered locus">BDU_279</name>
</gene>
<keyword evidence="4" id="KW-1185">Reference proteome</keyword>
<dbReference type="Proteomes" id="UP000000611">
    <property type="component" value="Chromosome"/>
</dbReference>
<dbReference type="STRING" id="412419.BDU_279"/>
<reference evidence="3 4" key="1">
    <citation type="journal article" date="2008" name="PLoS Genet.">
        <title>The genome of Borrelia recurrentis, the agent of deadly louse-borne relapsing fever, is a degraded subset of tick-borne Borrelia duttonii.</title>
        <authorList>
            <person name="Lescot M."/>
            <person name="Audic S."/>
            <person name="Robert C."/>
            <person name="Nguyen T.T."/>
            <person name="Blanc G."/>
            <person name="Cutler S.J."/>
            <person name="Wincker P."/>
            <person name="Couloux A."/>
            <person name="Claverie J.-M."/>
            <person name="Raoult D."/>
            <person name="Drancourt M."/>
        </authorList>
    </citation>
    <scope>NUCLEOTIDE SEQUENCE [LARGE SCALE GENOMIC DNA]</scope>
    <source>
        <strain evidence="3 4">Ly</strain>
    </source>
</reference>
<evidence type="ECO:0000313" key="4">
    <source>
        <dbReference type="Proteomes" id="UP000000611"/>
    </source>
</evidence>
<feature type="transmembrane region" description="Helical" evidence="1">
    <location>
        <begin position="65"/>
        <end position="82"/>
    </location>
</feature>
<dbReference type="EMBL" id="CP000976">
    <property type="protein sequence ID" value="ACH93231.1"/>
    <property type="molecule type" value="Genomic_DNA"/>
</dbReference>
<dbReference type="RefSeq" id="WP_012538042.1">
    <property type="nucleotide sequence ID" value="NC_011229.1"/>
</dbReference>
<name>B5RLA2_BORDL</name>
<evidence type="ECO:0000313" key="3">
    <source>
        <dbReference type="EMBL" id="ACH93231.1"/>
    </source>
</evidence>
<organism evidence="3 4">
    <name type="scientific">Borrelia duttonii (strain Ly)</name>
    <dbReference type="NCBI Taxonomy" id="412419"/>
    <lineage>
        <taxon>Bacteria</taxon>
        <taxon>Pseudomonadati</taxon>
        <taxon>Spirochaetota</taxon>
        <taxon>Spirochaetia</taxon>
        <taxon>Spirochaetales</taxon>
        <taxon>Borreliaceae</taxon>
        <taxon>Borrelia</taxon>
    </lineage>
</organism>
<feature type="chain" id="PRO_5002835308" evidence="2">
    <location>
        <begin position="21"/>
        <end position="210"/>
    </location>
</feature>
<keyword evidence="1" id="KW-1133">Transmembrane helix</keyword>
<dbReference type="HOGENOM" id="CLU_1318844_0_0_12"/>
<feature type="signal peptide" evidence="2">
    <location>
        <begin position="1"/>
        <end position="20"/>
    </location>
</feature>